<evidence type="ECO:0000259" key="1">
    <source>
        <dbReference type="Pfam" id="PF12080"/>
    </source>
</evidence>
<reference evidence="5" key="2">
    <citation type="submission" date="2020-09" db="EMBL/GenBank/DDBJ databases">
        <authorList>
            <person name="Sun Q."/>
            <person name="Zhou Y."/>
        </authorList>
    </citation>
    <scope>NUCLEOTIDE SEQUENCE</scope>
    <source>
        <strain evidence="5">CGMCC 1.15763</strain>
    </source>
</reference>
<feature type="domain" description="Gliding motility-associated protein GldM first immunoglobulin-like" evidence="3">
    <location>
        <begin position="208"/>
        <end position="304"/>
    </location>
</feature>
<dbReference type="NCBIfam" id="TIGR03517">
    <property type="entry name" value="GldM_gliding"/>
    <property type="match status" value="1"/>
</dbReference>
<dbReference type="InterPro" id="IPR022720">
    <property type="entry name" value="Motility-assoc_prot_GldM_N"/>
</dbReference>
<dbReference type="Pfam" id="PF12080">
    <property type="entry name" value="GldM_4th"/>
    <property type="match status" value="1"/>
</dbReference>
<dbReference type="Pfam" id="PF21601">
    <property type="entry name" value="GldM_2nd"/>
    <property type="match status" value="1"/>
</dbReference>
<dbReference type="InterPro" id="IPR022719">
    <property type="entry name" value="Motility-assoc_prot_GldM_C"/>
</dbReference>
<feature type="domain" description="Gliding motility-associated protein GldM second immunoglobulin-like" evidence="4">
    <location>
        <begin position="310"/>
        <end position="388"/>
    </location>
</feature>
<gene>
    <name evidence="5" type="primary">gldM</name>
    <name evidence="5" type="ORF">GCM10011416_03770</name>
</gene>
<reference evidence="5" key="1">
    <citation type="journal article" date="2014" name="Int. J. Syst. Evol. Microbiol.">
        <title>Complete genome sequence of Corynebacterium casei LMG S-19264T (=DSM 44701T), isolated from a smear-ripened cheese.</title>
        <authorList>
            <consortium name="US DOE Joint Genome Institute (JGI-PGF)"/>
            <person name="Walter F."/>
            <person name="Albersmeier A."/>
            <person name="Kalinowski J."/>
            <person name="Ruckert C."/>
        </authorList>
    </citation>
    <scope>NUCLEOTIDE SEQUENCE</scope>
    <source>
        <strain evidence="5">CGMCC 1.15763</strain>
    </source>
</reference>
<evidence type="ECO:0000313" key="6">
    <source>
        <dbReference type="Proteomes" id="UP000633278"/>
    </source>
</evidence>
<dbReference type="EMBL" id="BMJW01000001">
    <property type="protein sequence ID" value="GGG90428.1"/>
    <property type="molecule type" value="Genomic_DNA"/>
</dbReference>
<name>A0A917HVA9_9FLAO</name>
<dbReference type="Pfam" id="PF21602">
    <property type="entry name" value="GldM_3rd"/>
    <property type="match status" value="1"/>
</dbReference>
<proteinExistence type="predicted"/>
<sequence>MYLVFIAMLAINLSPEVLSAFGFLKDDLEAYNNATSLKNKSLYANLDSKVSDQYEKYRPLQIKLNKVKEISADYYGYLADLKKTLFLSVKDSTNYELMNSSNFLDDYFFRGEGYSKKGQEFIDKMNDFQLSLTTALGQEYSGLATVIEKRFSAADQVNSENKTIKWLVYHYRGFPLIASITNITQLQTKIKNTESDILNALLGRKLDNEVSLKNYKGIVRLDKSAYFSGENVTGQIVLGRYDATLLPDKVLLNDVDITKNVKDGQVIIDMPAGNVGNHDINGVISFVQDGVPTDVSFSSVYSVITQPTEAVISADKMNVVYRGLENPISVSLPGVADKDILVFSTGLKKVGTGKYIISPGAEKELSVNVSAVLSSGKKVSSKKIFRVKDVPEATTMIRGESGVISLPKSSVLGLRIDAGLPDFVFDLNLEVTGFKLKVPGQLAIFVSGNVMDERSKSLIRRAKKGDIINIFEVKAKILGKSSYQLKKVSPISVEIIN</sequence>
<dbReference type="InterPro" id="IPR048406">
    <property type="entry name" value="GldM_Ig-like-2"/>
</dbReference>
<evidence type="ECO:0000259" key="3">
    <source>
        <dbReference type="Pfam" id="PF21601"/>
    </source>
</evidence>
<dbReference type="InterPro" id="IPR019859">
    <property type="entry name" value="Motility-assoc_prot_GldM"/>
</dbReference>
<evidence type="ECO:0000259" key="4">
    <source>
        <dbReference type="Pfam" id="PF21602"/>
    </source>
</evidence>
<feature type="domain" description="Gliding motility-associated protein GldM C-terminal" evidence="1">
    <location>
        <begin position="391"/>
        <end position="495"/>
    </location>
</feature>
<keyword evidence="6" id="KW-1185">Reference proteome</keyword>
<evidence type="ECO:0000313" key="5">
    <source>
        <dbReference type="EMBL" id="GGG90428.1"/>
    </source>
</evidence>
<protein>
    <submittedName>
        <fullName evidence="5">Gliding motility protein GldM</fullName>
    </submittedName>
</protein>
<organism evidence="5 6">
    <name type="scientific">Polaribacter pacificus</name>
    <dbReference type="NCBI Taxonomy" id="1775173"/>
    <lineage>
        <taxon>Bacteria</taxon>
        <taxon>Pseudomonadati</taxon>
        <taxon>Bacteroidota</taxon>
        <taxon>Flavobacteriia</taxon>
        <taxon>Flavobacteriales</taxon>
        <taxon>Flavobacteriaceae</taxon>
    </lineage>
</organism>
<accession>A0A917HVA9</accession>
<comment type="caution">
    <text evidence="5">The sequence shown here is derived from an EMBL/GenBank/DDBJ whole genome shotgun (WGS) entry which is preliminary data.</text>
</comment>
<dbReference type="AlphaFoldDB" id="A0A917HVA9"/>
<evidence type="ECO:0000259" key="2">
    <source>
        <dbReference type="Pfam" id="PF12081"/>
    </source>
</evidence>
<dbReference type="InterPro" id="IPR048405">
    <property type="entry name" value="GldM_Ig-like-1"/>
</dbReference>
<dbReference type="Proteomes" id="UP000633278">
    <property type="component" value="Unassembled WGS sequence"/>
</dbReference>
<feature type="domain" description="Gliding motility-associated protein GldM N-terminal" evidence="2">
    <location>
        <begin position="16"/>
        <end position="203"/>
    </location>
</feature>
<dbReference type="Pfam" id="PF12081">
    <property type="entry name" value="GldM_1st"/>
    <property type="match status" value="1"/>
</dbReference>